<dbReference type="Proteomes" id="UP000663855">
    <property type="component" value="Unassembled WGS sequence"/>
</dbReference>
<comment type="caution">
    <text evidence="2">The sequence shown here is derived from an EMBL/GenBank/DDBJ whole genome shotgun (WGS) entry which is preliminary data.</text>
</comment>
<proteinExistence type="predicted"/>
<dbReference type="Gene3D" id="2.160.20.80">
    <property type="entry name" value="E3 ubiquitin-protein ligase SopA"/>
    <property type="match status" value="1"/>
</dbReference>
<name>A0A816BKG1_9BILA</name>
<evidence type="ECO:0000313" key="2">
    <source>
        <dbReference type="EMBL" id="CAF1610316.1"/>
    </source>
</evidence>
<evidence type="ECO:0000256" key="1">
    <source>
        <dbReference type="SAM" id="Phobius"/>
    </source>
</evidence>
<dbReference type="SUPFAM" id="SSF141571">
    <property type="entry name" value="Pentapeptide repeat-like"/>
    <property type="match status" value="1"/>
</dbReference>
<evidence type="ECO:0000313" key="3">
    <source>
        <dbReference type="Proteomes" id="UP000663855"/>
    </source>
</evidence>
<protein>
    <recommendedName>
        <fullName evidence="4">Pentapeptide repeat-containing protein</fullName>
    </recommendedName>
</protein>
<keyword evidence="1" id="KW-1133">Transmembrane helix</keyword>
<sequence length="261" mass="30323">MLSHQIFGFKCKDILKFISYLLLPIILGVFALVITLQQQQLLKQQHEEDREISALQREQDKFFNDQKYQNELLDTYINDMITLLKESNGSLTSNEITATIARIKTLDIFRQLDAQRNARIIRVLHDAKQLTETQEHSALDLSTAKLCDIDFRHMAINEKQLHELFLMGVFLSNASFINMDMKFVSFAKTAFDKADFSGSSLSYVDMSLVKFDNVNFSYAQFNGVNFSLSSFINTDFSFVIVTKRRLRINQNRTSEFFVRYT</sequence>
<keyword evidence="1" id="KW-0472">Membrane</keyword>
<evidence type="ECO:0008006" key="4">
    <source>
        <dbReference type="Google" id="ProtNLM"/>
    </source>
</evidence>
<dbReference type="AlphaFoldDB" id="A0A816BKG1"/>
<dbReference type="Pfam" id="PF00805">
    <property type="entry name" value="Pentapeptide"/>
    <property type="match status" value="1"/>
</dbReference>
<organism evidence="2 3">
    <name type="scientific">Rotaria magnacalcarata</name>
    <dbReference type="NCBI Taxonomy" id="392030"/>
    <lineage>
        <taxon>Eukaryota</taxon>
        <taxon>Metazoa</taxon>
        <taxon>Spiralia</taxon>
        <taxon>Gnathifera</taxon>
        <taxon>Rotifera</taxon>
        <taxon>Eurotatoria</taxon>
        <taxon>Bdelloidea</taxon>
        <taxon>Philodinida</taxon>
        <taxon>Philodinidae</taxon>
        <taxon>Rotaria</taxon>
    </lineage>
</organism>
<feature type="transmembrane region" description="Helical" evidence="1">
    <location>
        <begin position="17"/>
        <end position="36"/>
    </location>
</feature>
<gene>
    <name evidence="2" type="ORF">CJN711_LOCUS36426</name>
</gene>
<dbReference type="EMBL" id="CAJNOV010017627">
    <property type="protein sequence ID" value="CAF1610316.1"/>
    <property type="molecule type" value="Genomic_DNA"/>
</dbReference>
<reference evidence="2" key="1">
    <citation type="submission" date="2021-02" db="EMBL/GenBank/DDBJ databases">
        <authorList>
            <person name="Nowell W R."/>
        </authorList>
    </citation>
    <scope>NUCLEOTIDE SEQUENCE</scope>
</reference>
<keyword evidence="1" id="KW-0812">Transmembrane</keyword>
<accession>A0A816BKG1</accession>
<dbReference type="InterPro" id="IPR001646">
    <property type="entry name" value="5peptide_repeat"/>
</dbReference>